<organism evidence="12 13">
    <name type="scientific">Callorhinchus milii</name>
    <name type="common">Ghost shark</name>
    <dbReference type="NCBI Taxonomy" id="7868"/>
    <lineage>
        <taxon>Eukaryota</taxon>
        <taxon>Metazoa</taxon>
        <taxon>Chordata</taxon>
        <taxon>Craniata</taxon>
        <taxon>Vertebrata</taxon>
        <taxon>Chondrichthyes</taxon>
        <taxon>Holocephali</taxon>
        <taxon>Chimaeriformes</taxon>
        <taxon>Callorhinchidae</taxon>
        <taxon>Callorhinchus</taxon>
    </lineage>
</organism>
<dbReference type="PROSITE" id="PS00021">
    <property type="entry name" value="KRINGLE_1"/>
    <property type="match status" value="3"/>
</dbReference>
<evidence type="ECO:0000256" key="4">
    <source>
        <dbReference type="ARBA" id="ARBA00022737"/>
    </source>
</evidence>
<feature type="domain" description="Kringle" evidence="9">
    <location>
        <begin position="339"/>
        <end position="413"/>
    </location>
</feature>
<dbReference type="GO" id="GO:0004252">
    <property type="term" value="F:serine-type endopeptidase activity"/>
    <property type="evidence" value="ECO:0007669"/>
    <property type="project" value="InterPro"/>
</dbReference>
<dbReference type="PROSITE" id="PS50240">
    <property type="entry name" value="TRYPSIN_DOM"/>
    <property type="match status" value="1"/>
</dbReference>
<comment type="similarity">
    <text evidence="6">Belongs to the peptidase S1 family. CLIP subfamily.</text>
</comment>
<dbReference type="Ensembl" id="ENSCMIT00000001981.1">
    <property type="protein sequence ID" value="ENSCMIP00000001908.1"/>
    <property type="gene ID" value="ENSCMIG00000001169.1"/>
</dbReference>
<gene>
    <name evidence="12" type="primary">mst1</name>
</gene>
<dbReference type="PRINTS" id="PR00018">
    <property type="entry name" value="KRINGLE"/>
</dbReference>
<feature type="domain" description="Peptidase S1" evidence="10">
    <location>
        <begin position="446"/>
        <end position="671"/>
    </location>
</feature>
<dbReference type="InterPro" id="IPR001254">
    <property type="entry name" value="Trypsin_dom"/>
</dbReference>
<dbReference type="PROSITE" id="PS50070">
    <property type="entry name" value="KRINGLE_2"/>
    <property type="match status" value="4"/>
</dbReference>
<feature type="domain" description="Kringle" evidence="9">
    <location>
        <begin position="93"/>
        <end position="161"/>
    </location>
</feature>
<dbReference type="SUPFAM" id="SSF50494">
    <property type="entry name" value="Trypsin-like serine proteases"/>
    <property type="match status" value="1"/>
</dbReference>
<feature type="disulfide bond" evidence="8">
    <location>
        <begin position="215"/>
        <end position="238"/>
    </location>
</feature>
<comment type="caution">
    <text evidence="8">Lacks conserved residue(s) required for the propagation of feature annotation.</text>
</comment>
<accession>A0A4W3GEY2</accession>
<feature type="domain" description="Kringle" evidence="9">
    <location>
        <begin position="165"/>
        <end position="243"/>
    </location>
</feature>
<reference evidence="12" key="5">
    <citation type="submission" date="2025-09" db="UniProtKB">
        <authorList>
            <consortium name="Ensembl"/>
        </authorList>
    </citation>
    <scope>IDENTIFICATION</scope>
</reference>
<dbReference type="GO" id="GO:0005615">
    <property type="term" value="C:extracellular space"/>
    <property type="evidence" value="ECO:0007669"/>
    <property type="project" value="TreeGrafter"/>
</dbReference>
<dbReference type="Gene3D" id="2.40.20.10">
    <property type="entry name" value="Plasminogen Kringle 4"/>
    <property type="match status" value="4"/>
</dbReference>
<evidence type="ECO:0000256" key="8">
    <source>
        <dbReference type="PROSITE-ProRule" id="PRU00121"/>
    </source>
</evidence>
<dbReference type="PROSITE" id="PS50948">
    <property type="entry name" value="PAN"/>
    <property type="match status" value="1"/>
</dbReference>
<feature type="disulfide bond" evidence="8">
    <location>
        <begin position="302"/>
        <end position="325"/>
    </location>
</feature>
<dbReference type="InterPro" id="IPR024174">
    <property type="entry name" value="HGF/MST1"/>
</dbReference>
<evidence type="ECO:0000256" key="5">
    <source>
        <dbReference type="ARBA" id="ARBA00023157"/>
    </source>
</evidence>
<dbReference type="PIRSF" id="PIRSF001152">
    <property type="entry name" value="HGF_MST1"/>
    <property type="match status" value="1"/>
</dbReference>
<evidence type="ECO:0000313" key="12">
    <source>
        <dbReference type="Ensembl" id="ENSCMIP00000001908.1"/>
    </source>
</evidence>
<dbReference type="GeneTree" id="ENSGT00940000159461"/>
<reference evidence="12" key="4">
    <citation type="submission" date="2025-08" db="UniProtKB">
        <authorList>
            <consortium name="Ensembl"/>
        </authorList>
    </citation>
    <scope>IDENTIFICATION</scope>
</reference>
<dbReference type="OMA" id="YQIPRCT"/>
<dbReference type="CDD" id="cd00108">
    <property type="entry name" value="KR"/>
    <property type="match status" value="3"/>
</dbReference>
<dbReference type="InterPro" id="IPR000001">
    <property type="entry name" value="Kringle"/>
</dbReference>
<dbReference type="Proteomes" id="UP000314986">
    <property type="component" value="Unassembled WGS sequence"/>
</dbReference>
<evidence type="ECO:0000259" key="10">
    <source>
        <dbReference type="PROSITE" id="PS50240"/>
    </source>
</evidence>
<dbReference type="InParanoid" id="A0A4W3GEY2"/>
<dbReference type="InterPro" id="IPR003609">
    <property type="entry name" value="Pan_app"/>
</dbReference>
<evidence type="ECO:0000256" key="6">
    <source>
        <dbReference type="ARBA" id="ARBA00024195"/>
    </source>
</evidence>
<sequence>MAGHFPGQRSPLNDYHRSRGVQLQTLHRSPEGHVSGAEECAIRCTDDLRCRAFNYNLQAKDCQILSSTSQMEGTERHKHIHIDLYEKKAYVRECIVNNGATYRGTVSVTQSGKTCQEWISNFPEKGLDMNYCRNPDNDVNGPWCYTTDWTTRIEACGIKRCENDICVLCNGEDYNGFVDRTESGRECQRWDLNSPHRHNYQPDKYRDMNLDDNYCRNPDGSPQPWCFTTDPNVEREFCNIQRCGKSSEKKDECFKRHGIGYRGTVNKTTSGTPCQPWNSQVPHQHQLTPENYPCKGLEENYCRNPDGSEAPWCFTSDPDVRHAFCLQIDRCEDDIEPEDCYYGNGEMYRGSVKKTRKGIHFPQSHFTVTSIPSHPKANLVGNLCRNPDGDSHGPWCYTMHPKVQWDYCAINTCRAHEPPIVDPEEVVFDSCGKRDDRMFRNNMLRIVGGLPGNSPWTISLRNRAGKHFCGGTLVSTSWIISSKQCFSSCYVERRGYEAWMGTIFKDPRPNDPNKQAIPIQRAVCGPSSSNLIMLQLERPASLNERVAVICLPPPQYIVPEGTGCEIAGWGETQGTGDDEVLNILQMPVMSNRQCNGYHRGLVQPTEICAGAISRAAGACEKDYGGPLACFTNECWVLEGVIIPGRGCGRRNRPGIFIRVSMYVDWMNKVMKMN</sequence>
<dbReference type="CDD" id="cd01099">
    <property type="entry name" value="PAN_AP_HGF"/>
    <property type="match status" value="1"/>
</dbReference>
<reference evidence="13" key="2">
    <citation type="journal article" date="2007" name="PLoS Biol.">
        <title>Survey sequencing and comparative analysis of the elephant shark (Callorhinchus milii) genome.</title>
        <authorList>
            <person name="Venkatesh B."/>
            <person name="Kirkness E.F."/>
            <person name="Loh Y.H."/>
            <person name="Halpern A.L."/>
            <person name="Lee A.P."/>
            <person name="Johnson J."/>
            <person name="Dandona N."/>
            <person name="Viswanathan L.D."/>
            <person name="Tay A."/>
            <person name="Venter J.C."/>
            <person name="Strausberg R.L."/>
            <person name="Brenner S."/>
        </authorList>
    </citation>
    <scope>NUCLEOTIDE SEQUENCE [LARGE SCALE GENOMIC DNA]</scope>
</reference>
<dbReference type="PANTHER" id="PTHR24261">
    <property type="entry name" value="PLASMINOGEN-RELATED"/>
    <property type="match status" value="1"/>
</dbReference>
<keyword evidence="4" id="KW-0677">Repeat</keyword>
<keyword evidence="3" id="KW-0732">Signal</keyword>
<dbReference type="InterPro" id="IPR050759">
    <property type="entry name" value="Serine_protease_kringle"/>
</dbReference>
<dbReference type="GO" id="GO:0005102">
    <property type="term" value="F:signaling receptor binding"/>
    <property type="evidence" value="ECO:0007669"/>
    <property type="project" value="TreeGrafter"/>
</dbReference>
<evidence type="ECO:0000313" key="13">
    <source>
        <dbReference type="Proteomes" id="UP000314986"/>
    </source>
</evidence>
<protein>
    <submittedName>
        <fullName evidence="12">Macrophage stimulating 1</fullName>
    </submittedName>
</protein>
<reference evidence="13" key="3">
    <citation type="journal article" date="2014" name="Nature">
        <title>Elephant shark genome provides unique insights into gnathostome evolution.</title>
        <authorList>
            <consortium name="International Elephant Shark Genome Sequencing Consortium"/>
            <person name="Venkatesh B."/>
            <person name="Lee A.P."/>
            <person name="Ravi V."/>
            <person name="Maurya A.K."/>
            <person name="Lian M.M."/>
            <person name="Swann J.B."/>
            <person name="Ohta Y."/>
            <person name="Flajnik M.F."/>
            <person name="Sutoh Y."/>
            <person name="Kasahara M."/>
            <person name="Hoon S."/>
            <person name="Gangu V."/>
            <person name="Roy S.W."/>
            <person name="Irimia M."/>
            <person name="Korzh V."/>
            <person name="Kondrychyn I."/>
            <person name="Lim Z.W."/>
            <person name="Tay B.H."/>
            <person name="Tohari S."/>
            <person name="Kong K.W."/>
            <person name="Ho S."/>
            <person name="Lorente-Galdos B."/>
            <person name="Quilez J."/>
            <person name="Marques-Bonet T."/>
            <person name="Raney B.J."/>
            <person name="Ingham P.W."/>
            <person name="Tay A."/>
            <person name="Hillier L.W."/>
            <person name="Minx P."/>
            <person name="Boehm T."/>
            <person name="Wilson R.K."/>
            <person name="Brenner S."/>
            <person name="Warren W.C."/>
        </authorList>
    </citation>
    <scope>NUCLEOTIDE SEQUENCE [LARGE SCALE GENOMIC DNA]</scope>
</reference>
<dbReference type="InterPro" id="IPR009003">
    <property type="entry name" value="Peptidase_S1_PA"/>
</dbReference>
<comment type="similarity">
    <text evidence="7">Belongs to the peptidase S1 family. Plasminogen subfamily.</text>
</comment>
<dbReference type="SMART" id="SM00020">
    <property type="entry name" value="Tryp_SPc"/>
    <property type="match status" value="1"/>
</dbReference>
<keyword evidence="13" id="KW-1185">Reference proteome</keyword>
<feature type="domain" description="Apple" evidence="11">
    <location>
        <begin position="10"/>
        <end position="89"/>
    </location>
</feature>
<dbReference type="Pfam" id="PF00051">
    <property type="entry name" value="Kringle"/>
    <property type="match status" value="4"/>
</dbReference>
<dbReference type="PANTHER" id="PTHR24261:SF12">
    <property type="entry name" value="HEPATOCYTE GROWTH FACTOR-LIKE PROTEIN-RELATED"/>
    <property type="match status" value="1"/>
</dbReference>
<dbReference type="InterPro" id="IPR013806">
    <property type="entry name" value="Kringle-like"/>
</dbReference>
<evidence type="ECO:0000256" key="3">
    <source>
        <dbReference type="ARBA" id="ARBA00022729"/>
    </source>
</evidence>
<dbReference type="FunFam" id="2.40.20.10:FF:000004">
    <property type="entry name" value="Hepatocyte growth factor"/>
    <property type="match status" value="1"/>
</dbReference>
<dbReference type="InterPro" id="IPR038178">
    <property type="entry name" value="Kringle_sf"/>
</dbReference>
<feature type="disulfide bond" evidence="8">
    <location>
        <begin position="274"/>
        <end position="313"/>
    </location>
</feature>
<evidence type="ECO:0000259" key="9">
    <source>
        <dbReference type="PROSITE" id="PS50070"/>
    </source>
</evidence>
<dbReference type="SUPFAM" id="SSF57414">
    <property type="entry name" value="Hairpin loop containing domain-like"/>
    <property type="match status" value="1"/>
</dbReference>
<reference evidence="13" key="1">
    <citation type="journal article" date="2006" name="Science">
        <title>Ancient noncoding elements conserved in the human genome.</title>
        <authorList>
            <person name="Venkatesh B."/>
            <person name="Kirkness E.F."/>
            <person name="Loh Y.H."/>
            <person name="Halpern A.L."/>
            <person name="Lee A.P."/>
            <person name="Johnson J."/>
            <person name="Dandona N."/>
            <person name="Viswanathan L.D."/>
            <person name="Tay A."/>
            <person name="Venter J.C."/>
            <person name="Strausberg R.L."/>
            <person name="Brenner S."/>
        </authorList>
    </citation>
    <scope>NUCLEOTIDE SEQUENCE [LARGE SCALE GENOMIC DNA]</scope>
</reference>
<name>A0A4W3GEY2_CALMI</name>
<evidence type="ECO:0000256" key="7">
    <source>
        <dbReference type="PIRNR" id="PIRNR001152"/>
    </source>
</evidence>
<feature type="disulfide bond" evidence="8">
    <location>
        <begin position="187"/>
        <end position="226"/>
    </location>
</feature>
<feature type="domain" description="Kringle" evidence="9">
    <location>
        <begin position="252"/>
        <end position="331"/>
    </location>
</feature>
<dbReference type="CDD" id="cd00190">
    <property type="entry name" value="Tryp_SPc"/>
    <property type="match status" value="1"/>
</dbReference>
<dbReference type="STRING" id="7868.ENSCMIP00000001908"/>
<dbReference type="GO" id="GO:0006508">
    <property type="term" value="P:proteolysis"/>
    <property type="evidence" value="ECO:0007669"/>
    <property type="project" value="InterPro"/>
</dbReference>
<evidence type="ECO:0000256" key="1">
    <source>
        <dbReference type="ARBA" id="ARBA00022542"/>
    </source>
</evidence>
<dbReference type="InterPro" id="IPR018056">
    <property type="entry name" value="Kringle_CS"/>
</dbReference>
<keyword evidence="1 7" id="KW-0721">Serine protease homolog</keyword>
<dbReference type="SMART" id="SM00130">
    <property type="entry name" value="KR"/>
    <property type="match status" value="4"/>
</dbReference>
<dbReference type="AlphaFoldDB" id="A0A4W3GEY2"/>
<evidence type="ECO:0000259" key="11">
    <source>
        <dbReference type="PROSITE" id="PS50948"/>
    </source>
</evidence>
<feature type="disulfide bond" evidence="8">
    <location>
        <begin position="166"/>
        <end position="243"/>
    </location>
</feature>
<dbReference type="Gene3D" id="2.40.10.10">
    <property type="entry name" value="Trypsin-like serine proteases"/>
    <property type="match status" value="2"/>
</dbReference>
<dbReference type="SMART" id="SM00473">
    <property type="entry name" value="PAN_AP"/>
    <property type="match status" value="1"/>
</dbReference>
<dbReference type="FunFam" id="2.40.10.10:FF:000002">
    <property type="entry name" value="Transmembrane protease serine"/>
    <property type="match status" value="1"/>
</dbReference>
<dbReference type="Gene3D" id="3.50.4.10">
    <property type="entry name" value="Hepatocyte Growth Factor"/>
    <property type="match status" value="1"/>
</dbReference>
<dbReference type="PRINTS" id="PR00722">
    <property type="entry name" value="CHYMOTRYPSIN"/>
</dbReference>
<dbReference type="SUPFAM" id="SSF57440">
    <property type="entry name" value="Kringle-like"/>
    <property type="match status" value="4"/>
</dbReference>
<dbReference type="InterPro" id="IPR043504">
    <property type="entry name" value="Peptidase_S1_PA_chymotrypsin"/>
</dbReference>
<dbReference type="Pfam" id="PF00024">
    <property type="entry name" value="PAN_1"/>
    <property type="match status" value="1"/>
</dbReference>
<keyword evidence="5 8" id="KW-1015">Disulfide bond</keyword>
<dbReference type="InterPro" id="IPR001314">
    <property type="entry name" value="Peptidase_S1A"/>
</dbReference>
<keyword evidence="2 8" id="KW-0420">Kringle</keyword>
<proteinExistence type="inferred from homology"/>
<dbReference type="Pfam" id="PF00089">
    <property type="entry name" value="Trypsin"/>
    <property type="match status" value="1"/>
</dbReference>
<evidence type="ECO:0000256" key="2">
    <source>
        <dbReference type="ARBA" id="ARBA00022572"/>
    </source>
</evidence>